<reference evidence="1" key="1">
    <citation type="submission" date="2021-01" db="EMBL/GenBank/DDBJ databases">
        <title>Deciphering the adaptive evolutionary patterns associated with biogeogrpahic diversity in the finger millet blast pathogen Magnaporthe oryzae in Eastern Africa.</title>
        <authorList>
            <person name="Onyema G."/>
            <person name="Shittu T.A."/>
            <person name="Dodsworth S."/>
            <person name="Devilliers S."/>
            <person name="Muthumeenakshi S."/>
            <person name="Sreenivasaprasad S."/>
        </authorList>
    </citation>
    <scope>NUCLEOTIDE SEQUENCE</scope>
    <source>
        <strain evidence="1">D15/s37</strain>
    </source>
</reference>
<dbReference type="Proteomes" id="UP001059893">
    <property type="component" value="Unassembled WGS sequence"/>
</dbReference>
<organism evidence="1 2">
    <name type="scientific">Pyricularia grisea</name>
    <name type="common">Crabgrass-specific blast fungus</name>
    <name type="synonym">Magnaporthe grisea</name>
    <dbReference type="NCBI Taxonomy" id="148305"/>
    <lineage>
        <taxon>Eukaryota</taxon>
        <taxon>Fungi</taxon>
        <taxon>Dikarya</taxon>
        <taxon>Ascomycota</taxon>
        <taxon>Pezizomycotina</taxon>
        <taxon>Sordariomycetes</taxon>
        <taxon>Sordariomycetidae</taxon>
        <taxon>Magnaporthales</taxon>
        <taxon>Pyriculariaceae</taxon>
        <taxon>Pyricularia</taxon>
    </lineage>
</organism>
<evidence type="ECO:0000313" key="1">
    <source>
        <dbReference type="EMBL" id="KAI6300521.1"/>
    </source>
</evidence>
<name>A0ABQ8NQH0_PYRGI</name>
<comment type="caution">
    <text evidence="1">The sequence shown here is derived from an EMBL/GenBank/DDBJ whole genome shotgun (WGS) entry which is preliminary data.</text>
</comment>
<keyword evidence="2" id="KW-1185">Reference proteome</keyword>
<evidence type="ECO:0000313" key="2">
    <source>
        <dbReference type="Proteomes" id="UP001059893"/>
    </source>
</evidence>
<accession>A0ABQ8NQH0</accession>
<proteinExistence type="predicted"/>
<sequence>MDIAKGRKGASKQALSLQLTSYKAFGEERLFASSFHLFSPSQLQLHSFAHHKTYQRIFSTLLPFFNQKTSPTHKMLAYNVIVLGLAAVASAQTFSGFSDSGIVCQGGNTATKAEVDSAIVGPKGTITQAKASDLGYGRCQNLNVPMYSQPVGDKFIINYAFDKASNTYNFCSASISGNFYGKQCQPI</sequence>
<protein>
    <submittedName>
        <fullName evidence="1">Uncharacterized protein</fullName>
    </submittedName>
</protein>
<gene>
    <name evidence="1" type="ORF">MCOR33_003795</name>
</gene>
<dbReference type="EMBL" id="JABSND010000051">
    <property type="protein sequence ID" value="KAI6300521.1"/>
    <property type="molecule type" value="Genomic_DNA"/>
</dbReference>